<dbReference type="PRINTS" id="PR00364">
    <property type="entry name" value="DISEASERSIST"/>
</dbReference>
<dbReference type="Gene3D" id="3.40.50.300">
    <property type="entry name" value="P-loop containing nucleotide triphosphate hydrolases"/>
    <property type="match status" value="1"/>
</dbReference>
<evidence type="ECO:0000256" key="2">
    <source>
        <dbReference type="ARBA" id="ARBA00023125"/>
    </source>
</evidence>
<accession>A0ABW6WXN2</accession>
<gene>
    <name evidence="5" type="ORF">ACFY35_47090</name>
</gene>
<dbReference type="Pfam" id="PF00486">
    <property type="entry name" value="Trans_reg_C"/>
    <property type="match status" value="1"/>
</dbReference>
<dbReference type="PROSITE" id="PS51755">
    <property type="entry name" value="OMPR_PHOB"/>
    <property type="match status" value="1"/>
</dbReference>
<dbReference type="SUPFAM" id="SSF52540">
    <property type="entry name" value="P-loop containing nucleoside triphosphate hydrolases"/>
    <property type="match status" value="1"/>
</dbReference>
<dbReference type="InterPro" id="IPR027417">
    <property type="entry name" value="P-loop_NTPase"/>
</dbReference>
<dbReference type="InterPro" id="IPR005158">
    <property type="entry name" value="BTAD"/>
</dbReference>
<evidence type="ECO:0000313" key="5">
    <source>
        <dbReference type="EMBL" id="MFF5297047.1"/>
    </source>
</evidence>
<dbReference type="Gene3D" id="1.10.10.10">
    <property type="entry name" value="Winged helix-like DNA-binding domain superfamily/Winged helix DNA-binding domain"/>
    <property type="match status" value="1"/>
</dbReference>
<dbReference type="SUPFAM" id="SSF48452">
    <property type="entry name" value="TPR-like"/>
    <property type="match status" value="2"/>
</dbReference>
<dbReference type="Proteomes" id="UP001602245">
    <property type="component" value="Unassembled WGS sequence"/>
</dbReference>
<keyword evidence="6" id="KW-1185">Reference proteome</keyword>
<dbReference type="InterPro" id="IPR001867">
    <property type="entry name" value="OmpR/PhoB-type_DNA-bd"/>
</dbReference>
<keyword evidence="2 3" id="KW-0238">DNA-binding</keyword>
<dbReference type="PANTHER" id="PTHR47691">
    <property type="entry name" value="REGULATOR-RELATED"/>
    <property type="match status" value="1"/>
</dbReference>
<dbReference type="Pfam" id="PF25872">
    <property type="entry name" value="HTH_77"/>
    <property type="match status" value="1"/>
</dbReference>
<name>A0ABW6WXN2_9ACTN</name>
<dbReference type="InterPro" id="IPR016032">
    <property type="entry name" value="Sig_transdc_resp-reg_C-effctor"/>
</dbReference>
<organism evidence="5 6">
    <name type="scientific">Paractinoplanes globisporus</name>
    <dbReference type="NCBI Taxonomy" id="113565"/>
    <lineage>
        <taxon>Bacteria</taxon>
        <taxon>Bacillati</taxon>
        <taxon>Actinomycetota</taxon>
        <taxon>Actinomycetes</taxon>
        <taxon>Micromonosporales</taxon>
        <taxon>Micromonosporaceae</taxon>
        <taxon>Paractinoplanes</taxon>
    </lineage>
</organism>
<dbReference type="RefSeq" id="WP_020514378.1">
    <property type="nucleotide sequence ID" value="NZ_JBIAZU010000010.1"/>
</dbReference>
<dbReference type="SMART" id="SM00862">
    <property type="entry name" value="Trans_reg_C"/>
    <property type="match status" value="1"/>
</dbReference>
<comment type="similarity">
    <text evidence="1">Belongs to the AfsR/DnrI/RedD regulatory family.</text>
</comment>
<dbReference type="SUPFAM" id="SSF46894">
    <property type="entry name" value="C-terminal effector domain of the bipartite response regulators"/>
    <property type="match status" value="1"/>
</dbReference>
<dbReference type="EMBL" id="JBIAZU010000010">
    <property type="protein sequence ID" value="MFF5297047.1"/>
    <property type="molecule type" value="Genomic_DNA"/>
</dbReference>
<dbReference type="SMART" id="SM01043">
    <property type="entry name" value="BTAD"/>
    <property type="match status" value="1"/>
</dbReference>
<dbReference type="PANTHER" id="PTHR47691:SF3">
    <property type="entry name" value="HTH-TYPE TRANSCRIPTIONAL REGULATOR RV0890C-RELATED"/>
    <property type="match status" value="1"/>
</dbReference>
<reference evidence="5 6" key="1">
    <citation type="submission" date="2024-10" db="EMBL/GenBank/DDBJ databases">
        <title>The Natural Products Discovery Center: Release of the First 8490 Sequenced Strains for Exploring Actinobacteria Biosynthetic Diversity.</title>
        <authorList>
            <person name="Kalkreuter E."/>
            <person name="Kautsar S.A."/>
            <person name="Yang D."/>
            <person name="Bader C.D."/>
            <person name="Teijaro C.N."/>
            <person name="Fluegel L."/>
            <person name="Davis C.M."/>
            <person name="Simpson J.R."/>
            <person name="Lauterbach L."/>
            <person name="Steele A.D."/>
            <person name="Gui C."/>
            <person name="Meng S."/>
            <person name="Li G."/>
            <person name="Viehrig K."/>
            <person name="Ye F."/>
            <person name="Su P."/>
            <person name="Kiefer A.F."/>
            <person name="Nichols A."/>
            <person name="Cepeda A.J."/>
            <person name="Yan W."/>
            <person name="Fan B."/>
            <person name="Jiang Y."/>
            <person name="Adhikari A."/>
            <person name="Zheng C.-J."/>
            <person name="Schuster L."/>
            <person name="Cowan T.M."/>
            <person name="Smanski M.J."/>
            <person name="Chevrette M.G."/>
            <person name="De Carvalho L.P.S."/>
            <person name="Shen B."/>
        </authorList>
    </citation>
    <scope>NUCLEOTIDE SEQUENCE [LARGE SCALE GENOMIC DNA]</scope>
    <source>
        <strain evidence="5 6">NPDC000087</strain>
    </source>
</reference>
<dbReference type="InterPro" id="IPR011990">
    <property type="entry name" value="TPR-like_helical_dom_sf"/>
</dbReference>
<evidence type="ECO:0000259" key="4">
    <source>
        <dbReference type="PROSITE" id="PS51755"/>
    </source>
</evidence>
<evidence type="ECO:0000256" key="3">
    <source>
        <dbReference type="PROSITE-ProRule" id="PRU01091"/>
    </source>
</evidence>
<evidence type="ECO:0000313" key="6">
    <source>
        <dbReference type="Proteomes" id="UP001602245"/>
    </source>
</evidence>
<dbReference type="InterPro" id="IPR058852">
    <property type="entry name" value="HTH_77"/>
</dbReference>
<proteinExistence type="inferred from homology"/>
<dbReference type="Gene3D" id="1.25.40.10">
    <property type="entry name" value="Tetratricopeptide repeat domain"/>
    <property type="match status" value="3"/>
</dbReference>
<dbReference type="InterPro" id="IPR036388">
    <property type="entry name" value="WH-like_DNA-bd_sf"/>
</dbReference>
<sequence>MRFGVLGPLAVWDRGGRTVPIPGAKVRGLLAALLARDGRPVSADRLVDELWTGPAPGNPQAALAVKVSQLRRALEDAEPGGRALVESGPAGFALRTASVDATEFGALVARAAAEPSPPARTAMLGEALGLWRGPAYTEYRDQPYAEPVVARLEEQRLTAVEDLAEARLELGQAAAVADTLADVVSHHPLRERVRSLRMLALYRSGRQAEALDAYAELRAHLVDELGIDPGPEVTRLHQAILAQDPALDPPRPAARSLRPVTNLPAPLGEMFGRDRALAELATLAREHRLVSLTGVGGVGKTRLAIEAARRAQGGFRDGVWLVELATVDGPPVTAGRMELVAEAVASALDVRGAAGGEVTATDRLAAALRSRDLLLVLDNCEHVVDAAAALAGRLLGAAPGLRIVATSREPLGIPAEVVWPVPPLDVPAEGEDPAAAGAVQLFLARAAAAHRGFALRPGDAALVTDLCRRLDGIPLALELAATRLRGLALDRLVAGLDDRFRLLATGNRAAPARQQTLSATIDWSWRLLTAPERIVLRRLAVNPGGSTLETACAVCAATDVPADDVPDVVARLVDRSLVVRVERDGDPARYRLFESISAFCLDRLDEADDLAATRARRLRHYLAFVTSAEAELRGSRQARRLALLDGEAANLGATIDQAVADGDGSSALRLADALCWYWFLRGRFGEARRRLHAALSVSAGSPSEAERARVAAAEAGFAFLLGDVAEWTARHRAVRAALGDLTADPGRARAAWFLAYAEIDLGDVAATETFVAELLTAFEESGDLWGTAATLTLTAKLAYIRGDADRLVRDGDRSAALFRRLGDHWGLLQATEWLGAHAGLTGDRVLATRLHQEGLRLARELGLWADVAGRLGWLGWLAMEGGDQAAATRYSTQALALALAQNAPLTATFARMGLAWAARRSGDHDTALRHLRTLLSEAAAQHGRTGRPLYVPSVLVELGHLARERGDLTAAAGHHREALRIAREVGAERDIALALGALAGVAATAGQHSASAVLLGAAEAGRASTGSTPDAADQADLDRTAAVARAALGDTFDAALARGRGLEPAAAARLVRLSGG</sequence>
<protein>
    <submittedName>
        <fullName evidence="5">BTAD domain-containing putative transcriptional regulator</fullName>
    </submittedName>
</protein>
<feature type="DNA-binding region" description="OmpR/PhoB-type" evidence="3">
    <location>
        <begin position="1"/>
        <end position="96"/>
    </location>
</feature>
<dbReference type="CDD" id="cd15831">
    <property type="entry name" value="BTAD"/>
    <property type="match status" value="1"/>
</dbReference>
<evidence type="ECO:0000256" key="1">
    <source>
        <dbReference type="ARBA" id="ARBA00005820"/>
    </source>
</evidence>
<comment type="caution">
    <text evidence="5">The sequence shown here is derived from an EMBL/GenBank/DDBJ whole genome shotgun (WGS) entry which is preliminary data.</text>
</comment>
<dbReference type="Pfam" id="PF03704">
    <property type="entry name" value="BTAD"/>
    <property type="match status" value="1"/>
</dbReference>
<feature type="domain" description="OmpR/PhoB-type" evidence="4">
    <location>
        <begin position="1"/>
        <end position="96"/>
    </location>
</feature>